<protein>
    <submittedName>
        <fullName evidence="4">Calcineurin-like phosphoesterase C-terminal domain-containing protein</fullName>
    </submittedName>
</protein>
<dbReference type="InterPro" id="IPR004843">
    <property type="entry name" value="Calcineurin-like_PHP"/>
</dbReference>
<dbReference type="Pfam" id="PF00149">
    <property type="entry name" value="Metallophos"/>
    <property type="match status" value="1"/>
</dbReference>
<dbReference type="Pfam" id="PF16370">
    <property type="entry name" value="MetallophosC"/>
    <property type="match status" value="1"/>
</dbReference>
<accession>A0A9D9ILA8</accession>
<proteinExistence type="predicted"/>
<dbReference type="PROSITE" id="PS51257">
    <property type="entry name" value="PROKAR_LIPOPROTEIN"/>
    <property type="match status" value="1"/>
</dbReference>
<name>A0A9D9ILA8_9BACT</name>
<evidence type="ECO:0000259" key="2">
    <source>
        <dbReference type="Pfam" id="PF00149"/>
    </source>
</evidence>
<organism evidence="4 5">
    <name type="scientific">Candidatus Cryptobacteroides faecigallinarum</name>
    <dbReference type="NCBI Taxonomy" id="2840763"/>
    <lineage>
        <taxon>Bacteria</taxon>
        <taxon>Pseudomonadati</taxon>
        <taxon>Bacteroidota</taxon>
        <taxon>Bacteroidia</taxon>
        <taxon>Bacteroidales</taxon>
        <taxon>Candidatus Cryptobacteroides</taxon>
    </lineage>
</organism>
<dbReference type="GO" id="GO:0016787">
    <property type="term" value="F:hydrolase activity"/>
    <property type="evidence" value="ECO:0007669"/>
    <property type="project" value="InterPro"/>
</dbReference>
<dbReference type="Gene3D" id="3.60.21.10">
    <property type="match status" value="1"/>
</dbReference>
<dbReference type="PANTHER" id="PTHR43143:SF1">
    <property type="entry name" value="SERINE_THREONINE-PROTEIN PHOSPHATASE CPPED1"/>
    <property type="match status" value="1"/>
</dbReference>
<dbReference type="EMBL" id="JADIMD010000094">
    <property type="protein sequence ID" value="MBO8474833.1"/>
    <property type="molecule type" value="Genomic_DNA"/>
</dbReference>
<gene>
    <name evidence="4" type="ORF">IAB91_06045</name>
</gene>
<feature type="domain" description="Calcineurin-like phosphoesterase" evidence="2">
    <location>
        <begin position="31"/>
        <end position="218"/>
    </location>
</feature>
<evidence type="ECO:0000313" key="4">
    <source>
        <dbReference type="EMBL" id="MBO8474833.1"/>
    </source>
</evidence>
<dbReference type="InterPro" id="IPR029052">
    <property type="entry name" value="Metallo-depent_PP-like"/>
</dbReference>
<evidence type="ECO:0000259" key="3">
    <source>
        <dbReference type="Pfam" id="PF16370"/>
    </source>
</evidence>
<keyword evidence="1" id="KW-0732">Signal</keyword>
<dbReference type="AlphaFoldDB" id="A0A9D9ILA8"/>
<dbReference type="InterPro" id="IPR051918">
    <property type="entry name" value="STPP_CPPED1"/>
</dbReference>
<reference evidence="4" key="2">
    <citation type="journal article" date="2021" name="PeerJ">
        <title>Extensive microbial diversity within the chicken gut microbiome revealed by metagenomics and culture.</title>
        <authorList>
            <person name="Gilroy R."/>
            <person name="Ravi A."/>
            <person name="Getino M."/>
            <person name="Pursley I."/>
            <person name="Horton D.L."/>
            <person name="Alikhan N.F."/>
            <person name="Baker D."/>
            <person name="Gharbi K."/>
            <person name="Hall N."/>
            <person name="Watson M."/>
            <person name="Adriaenssens E.M."/>
            <person name="Foster-Nyarko E."/>
            <person name="Jarju S."/>
            <person name="Secka A."/>
            <person name="Antonio M."/>
            <person name="Oren A."/>
            <person name="Chaudhuri R.R."/>
            <person name="La Ragione R."/>
            <person name="Hildebrand F."/>
            <person name="Pallen M.J."/>
        </authorList>
    </citation>
    <scope>NUCLEOTIDE SEQUENCE</scope>
    <source>
        <strain evidence="4">B1-13419</strain>
    </source>
</reference>
<dbReference type="SUPFAM" id="SSF56300">
    <property type="entry name" value="Metallo-dependent phosphatases"/>
    <property type="match status" value="1"/>
</dbReference>
<feature type="chain" id="PRO_5038913356" evidence="1">
    <location>
        <begin position="25"/>
        <end position="417"/>
    </location>
</feature>
<evidence type="ECO:0000256" key="1">
    <source>
        <dbReference type="SAM" id="SignalP"/>
    </source>
</evidence>
<dbReference type="InterPro" id="IPR032288">
    <property type="entry name" value="Metallophos_C"/>
</dbReference>
<sequence length="417" mass="46193">MKRNYCILAAVMLACVAAAGHAEAQSHGHLKVAFVGDPQVDDSVELGYARNSIYKELRQREDIDFAIILGDLVNDSMDLMGPSKESLDSLPYPWFLIPGNHDFDVYNGRKAKVRQPGRDRDLVTYKSLFGGPDTTFVAGGIRFILMNDMIFDGAEYGGGFDTAQLEYLDSVVNCSGGESLIVLATHIPYSHIKDRETADSLLSEYSGDILFVSGHTHRVRRGDVTLSSGKSFPELVAGATCGSWWRGRKDEHGIPYALQNCGAPRGYFIADFRRKGYDVEYKCVGKDRDFQSSAWTVQTDSCKRLVVNVFGGAVDGNVKVKAKGLAGSGWTVLEMKGEMAPEVIEVINERDAMSKKERRARRSEIIPLIHARSPHVWSVEIPDDAAIEKVRIRYSDPFMSFRSTVAVRQLALPAPKE</sequence>
<dbReference type="PANTHER" id="PTHR43143">
    <property type="entry name" value="METALLOPHOSPHOESTERASE, CALCINEURIN SUPERFAMILY"/>
    <property type="match status" value="1"/>
</dbReference>
<comment type="caution">
    <text evidence="4">The sequence shown here is derived from an EMBL/GenBank/DDBJ whole genome shotgun (WGS) entry which is preliminary data.</text>
</comment>
<feature type="domain" description="Calcineurin-like phosphoesterase C-terminal" evidence="3">
    <location>
        <begin position="234"/>
        <end position="398"/>
    </location>
</feature>
<feature type="signal peptide" evidence="1">
    <location>
        <begin position="1"/>
        <end position="24"/>
    </location>
</feature>
<evidence type="ECO:0000313" key="5">
    <source>
        <dbReference type="Proteomes" id="UP000823757"/>
    </source>
</evidence>
<reference evidence="4" key="1">
    <citation type="submission" date="2020-10" db="EMBL/GenBank/DDBJ databases">
        <authorList>
            <person name="Gilroy R."/>
        </authorList>
    </citation>
    <scope>NUCLEOTIDE SEQUENCE</scope>
    <source>
        <strain evidence="4">B1-13419</strain>
    </source>
</reference>
<dbReference type="Proteomes" id="UP000823757">
    <property type="component" value="Unassembled WGS sequence"/>
</dbReference>